<dbReference type="Proteomes" id="UP000236161">
    <property type="component" value="Unassembled WGS sequence"/>
</dbReference>
<evidence type="ECO:0000313" key="3">
    <source>
        <dbReference type="Proteomes" id="UP000236161"/>
    </source>
</evidence>
<reference evidence="2 3" key="1">
    <citation type="journal article" date="2017" name="Nature">
        <title>The Apostasia genome and the evolution of orchids.</title>
        <authorList>
            <person name="Zhang G.Q."/>
            <person name="Liu K.W."/>
            <person name="Li Z."/>
            <person name="Lohaus R."/>
            <person name="Hsiao Y.Y."/>
            <person name="Niu S.C."/>
            <person name="Wang J.Y."/>
            <person name="Lin Y.C."/>
            <person name="Xu Q."/>
            <person name="Chen L.J."/>
            <person name="Yoshida K."/>
            <person name="Fujiwara S."/>
            <person name="Wang Z.W."/>
            <person name="Zhang Y.Q."/>
            <person name="Mitsuda N."/>
            <person name="Wang M."/>
            <person name="Liu G.H."/>
            <person name="Pecoraro L."/>
            <person name="Huang H.X."/>
            <person name="Xiao X.J."/>
            <person name="Lin M."/>
            <person name="Wu X.Y."/>
            <person name="Wu W.L."/>
            <person name="Chen Y.Y."/>
            <person name="Chang S.B."/>
            <person name="Sakamoto S."/>
            <person name="Ohme-Takagi M."/>
            <person name="Yagi M."/>
            <person name="Zeng S.J."/>
            <person name="Shen C.Y."/>
            <person name="Yeh C.M."/>
            <person name="Luo Y.B."/>
            <person name="Tsai W.C."/>
            <person name="Van de Peer Y."/>
            <person name="Liu Z.J."/>
        </authorList>
    </citation>
    <scope>NUCLEOTIDE SEQUENCE [LARGE SCALE GENOMIC DNA]</scope>
    <source>
        <strain evidence="3">cv. Shenzhen</strain>
        <tissue evidence="2">Stem</tissue>
    </source>
</reference>
<protein>
    <submittedName>
        <fullName evidence="2">Uncharacterized protein</fullName>
    </submittedName>
</protein>
<feature type="compositionally biased region" description="Basic and acidic residues" evidence="1">
    <location>
        <begin position="78"/>
        <end position="89"/>
    </location>
</feature>
<feature type="region of interest" description="Disordered" evidence="1">
    <location>
        <begin position="42"/>
        <end position="89"/>
    </location>
</feature>
<evidence type="ECO:0000256" key="1">
    <source>
        <dbReference type="SAM" id="MobiDB-lite"/>
    </source>
</evidence>
<organism evidence="2 3">
    <name type="scientific">Apostasia shenzhenica</name>
    <dbReference type="NCBI Taxonomy" id="1088818"/>
    <lineage>
        <taxon>Eukaryota</taxon>
        <taxon>Viridiplantae</taxon>
        <taxon>Streptophyta</taxon>
        <taxon>Embryophyta</taxon>
        <taxon>Tracheophyta</taxon>
        <taxon>Spermatophyta</taxon>
        <taxon>Magnoliopsida</taxon>
        <taxon>Liliopsida</taxon>
        <taxon>Asparagales</taxon>
        <taxon>Orchidaceae</taxon>
        <taxon>Apostasioideae</taxon>
        <taxon>Apostasia</taxon>
    </lineage>
</organism>
<gene>
    <name evidence="2" type="ORF">AXF42_Ash021598</name>
</gene>
<sequence>MRRNSCVASGSEIVREHERLDCAHTLNKEIRRSGDERTQLSLFRKGFPQEEQLARLSPPNPKRGEKEKRPHPVPCETKPWEGEKSSGQN</sequence>
<keyword evidence="3" id="KW-1185">Reference proteome</keyword>
<accession>A0A2H9ZYN2</accession>
<evidence type="ECO:0000313" key="2">
    <source>
        <dbReference type="EMBL" id="PKA48409.1"/>
    </source>
</evidence>
<dbReference type="AlphaFoldDB" id="A0A2H9ZYN2"/>
<proteinExistence type="predicted"/>
<name>A0A2H9ZYN2_9ASPA</name>
<dbReference type="EMBL" id="KZ452407">
    <property type="protein sequence ID" value="PKA48409.1"/>
    <property type="molecule type" value="Genomic_DNA"/>
</dbReference>